<dbReference type="Proteomes" id="UP000244932">
    <property type="component" value="Unassembled WGS sequence"/>
</dbReference>
<reference evidence="2 3" key="1">
    <citation type="submission" date="2018-03" db="EMBL/GenBank/DDBJ databases">
        <authorList>
            <person name="Keele B.F."/>
        </authorList>
    </citation>
    <scope>NUCLEOTIDE SEQUENCE [LARGE SCALE GENOMIC DNA]</scope>
    <source>
        <strain evidence="2 3">CeCT 8812</strain>
    </source>
</reference>
<sequence length="147" mass="15911">MIRNICAAALLFLSGCAAPHTNPDATAVMQKDYVLSVSSFGRTAYGTTGMNDAGMGTRVGFENIEGQTHVCGGRFAIDFIGNRFLDGAIIYLDDQRVVSGTRWMTPLNLNDLQDSVQVACRAVDIPWQDSLRSNRGLRVELPDSVPG</sequence>
<dbReference type="EMBL" id="OMKW01000004">
    <property type="protein sequence ID" value="SPF30732.1"/>
    <property type="molecule type" value="Genomic_DNA"/>
</dbReference>
<name>A0A2R8AEU1_9RHOB</name>
<evidence type="ECO:0000256" key="1">
    <source>
        <dbReference type="SAM" id="SignalP"/>
    </source>
</evidence>
<keyword evidence="1" id="KW-0732">Signal</keyword>
<dbReference type="PROSITE" id="PS51257">
    <property type="entry name" value="PROKAR_LIPOPROTEIN"/>
    <property type="match status" value="1"/>
</dbReference>
<dbReference type="AlphaFoldDB" id="A0A2R8AEU1"/>
<evidence type="ECO:0008006" key="4">
    <source>
        <dbReference type="Google" id="ProtNLM"/>
    </source>
</evidence>
<proteinExistence type="predicted"/>
<organism evidence="2 3">
    <name type="scientific">Pontivivens insulae</name>
    <dbReference type="NCBI Taxonomy" id="1639689"/>
    <lineage>
        <taxon>Bacteria</taxon>
        <taxon>Pseudomonadati</taxon>
        <taxon>Pseudomonadota</taxon>
        <taxon>Alphaproteobacteria</taxon>
        <taxon>Rhodobacterales</taxon>
        <taxon>Paracoccaceae</taxon>
        <taxon>Pontivivens</taxon>
    </lineage>
</organism>
<feature type="signal peptide" evidence="1">
    <location>
        <begin position="1"/>
        <end position="17"/>
    </location>
</feature>
<feature type="chain" id="PRO_5015358508" description="Lipoprotein" evidence="1">
    <location>
        <begin position="18"/>
        <end position="147"/>
    </location>
</feature>
<gene>
    <name evidence="2" type="ORF">POI8812_03074</name>
</gene>
<evidence type="ECO:0000313" key="2">
    <source>
        <dbReference type="EMBL" id="SPF30732.1"/>
    </source>
</evidence>
<accession>A0A2R8AEU1</accession>
<evidence type="ECO:0000313" key="3">
    <source>
        <dbReference type="Proteomes" id="UP000244932"/>
    </source>
</evidence>
<dbReference type="RefSeq" id="WP_108783442.1">
    <property type="nucleotide sequence ID" value="NZ_OMKW01000004.1"/>
</dbReference>
<keyword evidence="3" id="KW-1185">Reference proteome</keyword>
<protein>
    <recommendedName>
        <fullName evidence="4">Lipoprotein</fullName>
    </recommendedName>
</protein>